<dbReference type="InterPro" id="IPR036680">
    <property type="entry name" value="SPOR-like_sf"/>
</dbReference>
<dbReference type="PROSITE" id="PS51724">
    <property type="entry name" value="SPOR"/>
    <property type="match status" value="1"/>
</dbReference>
<reference evidence="3 4" key="1">
    <citation type="submission" date="2020-02" db="EMBL/GenBank/DDBJ databases">
        <authorList>
            <person name="Kim H.M."/>
            <person name="Jeon C.O."/>
        </authorList>
    </citation>
    <scope>NUCLEOTIDE SEQUENCE [LARGE SCALE GENOMIC DNA]</scope>
    <source>
        <strain evidence="3 4">PeD5</strain>
    </source>
</reference>
<feature type="domain" description="SPOR" evidence="2">
    <location>
        <begin position="47"/>
        <end position="131"/>
    </location>
</feature>
<reference evidence="3 4" key="2">
    <citation type="submission" date="2020-03" db="EMBL/GenBank/DDBJ databases">
        <title>Roseomonas stagni sp. nov., isolated from pond water in Japan.</title>
        <authorList>
            <person name="Furuhata K."/>
            <person name="Miyamoto H."/>
            <person name="Goto K."/>
        </authorList>
    </citation>
    <scope>NUCLEOTIDE SEQUENCE [LARGE SCALE GENOMIC DNA]</scope>
    <source>
        <strain evidence="3 4">PeD5</strain>
    </source>
</reference>
<name>A0A6M1LJR6_9PROT</name>
<feature type="compositionally biased region" description="Low complexity" evidence="1">
    <location>
        <begin position="32"/>
        <end position="54"/>
    </location>
</feature>
<keyword evidence="4" id="KW-1185">Reference proteome</keyword>
<organism evidence="3 4">
    <name type="scientific">Falsiroseomonas algicola</name>
    <dbReference type="NCBI Taxonomy" id="2716930"/>
    <lineage>
        <taxon>Bacteria</taxon>
        <taxon>Pseudomonadati</taxon>
        <taxon>Pseudomonadota</taxon>
        <taxon>Alphaproteobacteria</taxon>
        <taxon>Acetobacterales</taxon>
        <taxon>Roseomonadaceae</taxon>
        <taxon>Falsiroseomonas</taxon>
    </lineage>
</organism>
<feature type="region of interest" description="Disordered" evidence="1">
    <location>
        <begin position="1"/>
        <end position="63"/>
    </location>
</feature>
<accession>A0A6M1LJR6</accession>
<dbReference type="Proteomes" id="UP000475385">
    <property type="component" value="Unassembled WGS sequence"/>
</dbReference>
<dbReference type="InterPro" id="IPR007730">
    <property type="entry name" value="SPOR-like_dom"/>
</dbReference>
<dbReference type="AlphaFoldDB" id="A0A6M1LJR6"/>
<gene>
    <name evidence="3" type="ORF">G3576_10360</name>
</gene>
<evidence type="ECO:0000313" key="4">
    <source>
        <dbReference type="Proteomes" id="UP000475385"/>
    </source>
</evidence>
<evidence type="ECO:0000256" key="1">
    <source>
        <dbReference type="SAM" id="MobiDB-lite"/>
    </source>
</evidence>
<proteinExistence type="predicted"/>
<dbReference type="GO" id="GO:0042834">
    <property type="term" value="F:peptidoglycan binding"/>
    <property type="evidence" value="ECO:0007669"/>
    <property type="project" value="InterPro"/>
</dbReference>
<dbReference type="Pfam" id="PF05036">
    <property type="entry name" value="SPOR"/>
    <property type="match status" value="1"/>
</dbReference>
<evidence type="ECO:0000313" key="3">
    <source>
        <dbReference type="EMBL" id="NGM20417.1"/>
    </source>
</evidence>
<dbReference type="SUPFAM" id="SSF110997">
    <property type="entry name" value="Sporulation related repeat"/>
    <property type="match status" value="1"/>
</dbReference>
<sequence>MPTRPQAGQSPPVPAEPAPSAAAPPDAPAPPIILATLPEPSATRPAPATPSGPRVQIAAAGSEAEAQRHWAGFATRLPDLAAGRTPVILRVEREAAPPIFRLRVAGFANREEAERFCARLAERQLPCWVSF</sequence>
<dbReference type="Gene3D" id="3.30.70.1070">
    <property type="entry name" value="Sporulation related repeat"/>
    <property type="match status" value="1"/>
</dbReference>
<dbReference type="EMBL" id="JAAIKB010000003">
    <property type="protein sequence ID" value="NGM20417.1"/>
    <property type="molecule type" value="Genomic_DNA"/>
</dbReference>
<evidence type="ECO:0000259" key="2">
    <source>
        <dbReference type="PROSITE" id="PS51724"/>
    </source>
</evidence>
<protein>
    <submittedName>
        <fullName evidence="3">SPOR domain-containing protein</fullName>
    </submittedName>
</protein>
<comment type="caution">
    <text evidence="3">The sequence shown here is derived from an EMBL/GenBank/DDBJ whole genome shotgun (WGS) entry which is preliminary data.</text>
</comment>